<comment type="caution">
    <text evidence="2">The sequence shown here is derived from an EMBL/GenBank/DDBJ whole genome shotgun (WGS) entry which is preliminary data.</text>
</comment>
<evidence type="ECO:0000313" key="2">
    <source>
        <dbReference type="EMBL" id="KAG5684788.1"/>
    </source>
</evidence>
<reference evidence="2" key="1">
    <citation type="submission" date="2021-03" db="EMBL/GenBank/DDBJ databases">
        <title>Chromosome level genome of the anhydrobiotic midge Polypedilum vanderplanki.</title>
        <authorList>
            <person name="Yoshida Y."/>
            <person name="Kikawada T."/>
            <person name="Gusev O."/>
        </authorList>
    </citation>
    <scope>NUCLEOTIDE SEQUENCE</scope>
    <source>
        <strain evidence="2">NIAS01</strain>
        <tissue evidence="2">Whole body or cell culture</tissue>
    </source>
</reference>
<evidence type="ECO:0000313" key="3">
    <source>
        <dbReference type="Proteomes" id="UP001107558"/>
    </source>
</evidence>
<keyword evidence="1" id="KW-1133">Transmembrane helix</keyword>
<sequence>MIAGSLGNLETRGCKFFSLAIKLLVSSGFNIANVIISLSLMLVSKHYGSLSELQRDFEDLPISLISRDFFGAKYSLDLKIEVKALESFIPIHDVKSYRFIKP</sequence>
<proteinExistence type="predicted"/>
<dbReference type="Proteomes" id="UP001107558">
    <property type="component" value="Chromosome 1"/>
</dbReference>
<gene>
    <name evidence="2" type="ORF">PVAND_014001</name>
</gene>
<feature type="transmembrane region" description="Helical" evidence="1">
    <location>
        <begin position="20"/>
        <end position="43"/>
    </location>
</feature>
<dbReference type="EMBL" id="JADBJN010000001">
    <property type="protein sequence ID" value="KAG5684788.1"/>
    <property type="molecule type" value="Genomic_DNA"/>
</dbReference>
<evidence type="ECO:0000256" key="1">
    <source>
        <dbReference type="SAM" id="Phobius"/>
    </source>
</evidence>
<accession>A0A9J6CSC2</accession>
<dbReference type="AlphaFoldDB" id="A0A9J6CSC2"/>
<keyword evidence="1" id="KW-0472">Membrane</keyword>
<keyword evidence="1" id="KW-0812">Transmembrane</keyword>
<keyword evidence="3" id="KW-1185">Reference proteome</keyword>
<protein>
    <submittedName>
        <fullName evidence="2">Uncharacterized protein</fullName>
    </submittedName>
</protein>
<organism evidence="2 3">
    <name type="scientific">Polypedilum vanderplanki</name>
    <name type="common">Sleeping chironomid midge</name>
    <dbReference type="NCBI Taxonomy" id="319348"/>
    <lineage>
        <taxon>Eukaryota</taxon>
        <taxon>Metazoa</taxon>
        <taxon>Ecdysozoa</taxon>
        <taxon>Arthropoda</taxon>
        <taxon>Hexapoda</taxon>
        <taxon>Insecta</taxon>
        <taxon>Pterygota</taxon>
        <taxon>Neoptera</taxon>
        <taxon>Endopterygota</taxon>
        <taxon>Diptera</taxon>
        <taxon>Nematocera</taxon>
        <taxon>Chironomoidea</taxon>
        <taxon>Chironomidae</taxon>
        <taxon>Chironominae</taxon>
        <taxon>Polypedilum</taxon>
        <taxon>Polypedilum</taxon>
    </lineage>
</organism>
<name>A0A9J6CSC2_POLVA</name>